<dbReference type="Gene3D" id="3.50.30.90">
    <property type="match status" value="1"/>
</dbReference>
<proteinExistence type="predicted"/>
<dbReference type="InterPro" id="IPR032610">
    <property type="entry name" value="DUF2172"/>
</dbReference>
<feature type="domain" description="DUF4910" evidence="2">
    <location>
        <begin position="21"/>
        <end position="214"/>
    </location>
</feature>
<evidence type="ECO:0000259" key="1">
    <source>
        <dbReference type="Pfam" id="PF09940"/>
    </source>
</evidence>
<reference evidence="3" key="1">
    <citation type="submission" date="2018-05" db="EMBL/GenBank/DDBJ databases">
        <authorList>
            <person name="Lanie J.A."/>
            <person name="Ng W.-L."/>
            <person name="Kazmierczak K.M."/>
            <person name="Andrzejewski T.M."/>
            <person name="Davidsen T.M."/>
            <person name="Wayne K.J."/>
            <person name="Tettelin H."/>
            <person name="Glass J.I."/>
            <person name="Rusch D."/>
            <person name="Podicherti R."/>
            <person name="Tsui H.-C.T."/>
            <person name="Winkler M.E."/>
        </authorList>
    </citation>
    <scope>NUCLEOTIDE SEQUENCE</scope>
</reference>
<evidence type="ECO:0000259" key="2">
    <source>
        <dbReference type="Pfam" id="PF16254"/>
    </source>
</evidence>
<sequence>MNYSEFQKLKKEMSRIGTEMHDIIVKLYPICRSITGNGVRKTLDIISEQIPLEKYEIPTGTEVFDWIVPREWNIKDAYVKKSNGEKIIDFQKSNLHVLNYSIPVNKTVSLSELKDHLFTLPDQPEIIPYRTSYYYENWGFCITHNQFLQLEEDEYEVVIDSTLEDGSLSYAEYFIKGQSEDEVLFSCYTCHPSMCNDNLSGVVLVTFLAKYLKNIS</sequence>
<name>A0A381ZBQ0_9ZZZZ</name>
<gene>
    <name evidence="3" type="ORF">METZ01_LOCUS139136</name>
</gene>
<dbReference type="AlphaFoldDB" id="A0A381ZBQ0"/>
<dbReference type="EMBL" id="UINC01020580">
    <property type="protein sequence ID" value="SVA86282.1"/>
    <property type="molecule type" value="Genomic_DNA"/>
</dbReference>
<evidence type="ECO:0008006" key="4">
    <source>
        <dbReference type="Google" id="ProtNLM"/>
    </source>
</evidence>
<dbReference type="Pfam" id="PF16254">
    <property type="entry name" value="DUF4910"/>
    <property type="match status" value="1"/>
</dbReference>
<feature type="domain" description="DUF2172" evidence="1">
    <location>
        <begin position="71"/>
        <end position="162"/>
    </location>
</feature>
<organism evidence="3">
    <name type="scientific">marine metagenome</name>
    <dbReference type="NCBI Taxonomy" id="408172"/>
    <lineage>
        <taxon>unclassified sequences</taxon>
        <taxon>metagenomes</taxon>
        <taxon>ecological metagenomes</taxon>
    </lineage>
</organism>
<protein>
    <recommendedName>
        <fullName evidence="4">Peptidase M28 domain-containing protein</fullName>
    </recommendedName>
</protein>
<evidence type="ECO:0000313" key="3">
    <source>
        <dbReference type="EMBL" id="SVA86282.1"/>
    </source>
</evidence>
<accession>A0A381ZBQ0</accession>
<feature type="non-terminal residue" evidence="3">
    <location>
        <position position="216"/>
    </location>
</feature>
<dbReference type="SUPFAM" id="SSF53187">
    <property type="entry name" value="Zn-dependent exopeptidases"/>
    <property type="match status" value="1"/>
</dbReference>
<dbReference type="Pfam" id="PF09940">
    <property type="entry name" value="DUF2172"/>
    <property type="match status" value="1"/>
</dbReference>
<dbReference type="InterPro" id="IPR032589">
    <property type="entry name" value="DUF4910"/>
</dbReference>